<feature type="signal peptide" evidence="3">
    <location>
        <begin position="1"/>
        <end position="19"/>
    </location>
</feature>
<sequence>MLRTSVFVAALLLGAPAFAQTTVSDPAGFGGLAESADEQVNVTADNLDVDENESTALFTGNVEITQGTMRLTAPELRTVYGEGGPSDLESFTASGGRVFMEFDDQTVEGNQAFYDFGSRVLTFTGDVVVVNASGTVNAQRLVIDTRAGTSSFSSEGGGGGRVQSTFTPGG</sequence>
<feature type="chain" id="PRO_5011460944" evidence="3">
    <location>
        <begin position="20"/>
        <end position="170"/>
    </location>
</feature>
<feature type="region of interest" description="Disordered" evidence="2">
    <location>
        <begin position="148"/>
        <end position="170"/>
    </location>
</feature>
<dbReference type="GO" id="GO:0015920">
    <property type="term" value="P:lipopolysaccharide transport"/>
    <property type="evidence" value="ECO:0007669"/>
    <property type="project" value="TreeGrafter"/>
</dbReference>
<protein>
    <submittedName>
        <fullName evidence="5">Lipopolysaccharide export system protein LptA</fullName>
    </submittedName>
</protein>
<dbReference type="AlphaFoldDB" id="A0A1G7SN39"/>
<dbReference type="STRING" id="440168.SAMN04487974_101612"/>
<accession>A0A1G7SN39</accession>
<dbReference type="Pfam" id="PF03968">
    <property type="entry name" value="LptD_N"/>
    <property type="match status" value="1"/>
</dbReference>
<evidence type="ECO:0000313" key="6">
    <source>
        <dbReference type="Proteomes" id="UP000199495"/>
    </source>
</evidence>
<evidence type="ECO:0000259" key="4">
    <source>
        <dbReference type="Pfam" id="PF03968"/>
    </source>
</evidence>
<dbReference type="RefSeq" id="WP_176762478.1">
    <property type="nucleotide sequence ID" value="NZ_FNCS01000001.1"/>
</dbReference>
<dbReference type="Proteomes" id="UP000199495">
    <property type="component" value="Unassembled WGS sequence"/>
</dbReference>
<dbReference type="GO" id="GO:0017089">
    <property type="term" value="F:glycolipid transfer activity"/>
    <property type="evidence" value="ECO:0007669"/>
    <property type="project" value="TreeGrafter"/>
</dbReference>
<dbReference type="GO" id="GO:0030288">
    <property type="term" value="C:outer membrane-bounded periplasmic space"/>
    <property type="evidence" value="ECO:0007669"/>
    <property type="project" value="TreeGrafter"/>
</dbReference>
<evidence type="ECO:0000313" key="5">
    <source>
        <dbReference type="EMBL" id="SDG24398.1"/>
    </source>
</evidence>
<evidence type="ECO:0000256" key="1">
    <source>
        <dbReference type="ARBA" id="ARBA00022729"/>
    </source>
</evidence>
<proteinExistence type="predicted"/>
<dbReference type="PANTHER" id="PTHR36504">
    <property type="entry name" value="LIPOPOLYSACCHARIDE EXPORT SYSTEM PROTEIN LPTA"/>
    <property type="match status" value="1"/>
</dbReference>
<dbReference type="GO" id="GO:0009279">
    <property type="term" value="C:cell outer membrane"/>
    <property type="evidence" value="ECO:0007669"/>
    <property type="project" value="TreeGrafter"/>
</dbReference>
<dbReference type="PANTHER" id="PTHR36504:SF1">
    <property type="entry name" value="LIPOPOLYSACCHARIDE EXPORT SYSTEM PROTEIN LPTA"/>
    <property type="match status" value="1"/>
</dbReference>
<organism evidence="5 6">
    <name type="scientific">Pelagibacterium luteolum</name>
    <dbReference type="NCBI Taxonomy" id="440168"/>
    <lineage>
        <taxon>Bacteria</taxon>
        <taxon>Pseudomonadati</taxon>
        <taxon>Pseudomonadota</taxon>
        <taxon>Alphaproteobacteria</taxon>
        <taxon>Hyphomicrobiales</taxon>
        <taxon>Devosiaceae</taxon>
        <taxon>Pelagibacterium</taxon>
    </lineage>
</organism>
<dbReference type="EMBL" id="FNCS01000001">
    <property type="protein sequence ID" value="SDG24398.1"/>
    <property type="molecule type" value="Genomic_DNA"/>
</dbReference>
<evidence type="ECO:0000256" key="3">
    <source>
        <dbReference type="SAM" id="SignalP"/>
    </source>
</evidence>
<name>A0A1G7SN39_9HYPH</name>
<evidence type="ECO:0000256" key="2">
    <source>
        <dbReference type="SAM" id="MobiDB-lite"/>
    </source>
</evidence>
<gene>
    <name evidence="5" type="ORF">SAMN04487974_101612</name>
</gene>
<keyword evidence="1 3" id="KW-0732">Signal</keyword>
<dbReference type="Gene3D" id="2.60.450.10">
    <property type="entry name" value="Lipopolysaccharide (LPS) transport protein A like domain"/>
    <property type="match status" value="1"/>
</dbReference>
<reference evidence="5 6" key="1">
    <citation type="submission" date="2016-10" db="EMBL/GenBank/DDBJ databases">
        <authorList>
            <person name="de Groot N.N."/>
        </authorList>
    </citation>
    <scope>NUCLEOTIDE SEQUENCE [LARGE SCALE GENOMIC DNA]</scope>
    <source>
        <strain evidence="5 6">CGMCC 1.10267</strain>
    </source>
</reference>
<dbReference type="InterPro" id="IPR005653">
    <property type="entry name" value="OstA-like_N"/>
</dbReference>
<dbReference type="InterPro" id="IPR052037">
    <property type="entry name" value="LPS_export_LptA"/>
</dbReference>
<feature type="domain" description="Organic solvent tolerance-like N-terminal" evidence="4">
    <location>
        <begin position="41"/>
        <end position="148"/>
    </location>
</feature>
<keyword evidence="6" id="KW-1185">Reference proteome</keyword>